<evidence type="ECO:0000256" key="2">
    <source>
        <dbReference type="ARBA" id="ARBA00022741"/>
    </source>
</evidence>
<dbReference type="SUPFAM" id="SSF52540">
    <property type="entry name" value="P-loop containing nucleoside triphosphate hydrolases"/>
    <property type="match status" value="1"/>
</dbReference>
<evidence type="ECO:0000259" key="4">
    <source>
        <dbReference type="PROSITE" id="PS50893"/>
    </source>
</evidence>
<evidence type="ECO:0000256" key="3">
    <source>
        <dbReference type="ARBA" id="ARBA00022840"/>
    </source>
</evidence>
<gene>
    <name evidence="5" type="ORF">D3P05_19680</name>
</gene>
<dbReference type="InterPro" id="IPR003439">
    <property type="entry name" value="ABC_transporter-like_ATP-bd"/>
</dbReference>
<dbReference type="InterPro" id="IPR027417">
    <property type="entry name" value="P-loop_NTPase"/>
</dbReference>
<dbReference type="InterPro" id="IPR032823">
    <property type="entry name" value="BCA_ABC_TP_C"/>
</dbReference>
<dbReference type="SMART" id="SM00382">
    <property type="entry name" value="AAA"/>
    <property type="match status" value="1"/>
</dbReference>
<dbReference type="OrthoDB" id="9806149at2"/>
<dbReference type="PROSITE" id="PS50893">
    <property type="entry name" value="ABC_TRANSPORTER_2"/>
    <property type="match status" value="1"/>
</dbReference>
<dbReference type="CDD" id="cd03219">
    <property type="entry name" value="ABC_Mj1267_LivG_branched"/>
    <property type="match status" value="1"/>
</dbReference>
<protein>
    <submittedName>
        <fullName evidence="5">ABC transporter ATP-binding protein</fullName>
    </submittedName>
</protein>
<dbReference type="GO" id="GO:0005886">
    <property type="term" value="C:plasma membrane"/>
    <property type="evidence" value="ECO:0007669"/>
    <property type="project" value="TreeGrafter"/>
</dbReference>
<feature type="domain" description="ABC transporter" evidence="4">
    <location>
        <begin position="4"/>
        <end position="245"/>
    </location>
</feature>
<dbReference type="GO" id="GO:0005524">
    <property type="term" value="F:ATP binding"/>
    <property type="evidence" value="ECO:0007669"/>
    <property type="project" value="UniProtKB-KW"/>
</dbReference>
<organism evidence="5 6">
    <name type="scientific">Paracoccus siganidrum</name>
    <dbReference type="NCBI Taxonomy" id="1276757"/>
    <lineage>
        <taxon>Bacteria</taxon>
        <taxon>Pseudomonadati</taxon>
        <taxon>Pseudomonadota</taxon>
        <taxon>Alphaproteobacteria</taxon>
        <taxon>Rhodobacterales</taxon>
        <taxon>Paracoccaceae</taxon>
        <taxon>Paracoccus</taxon>
    </lineage>
</organism>
<dbReference type="Gene3D" id="3.40.50.300">
    <property type="entry name" value="P-loop containing nucleotide triphosphate hydrolases"/>
    <property type="match status" value="1"/>
</dbReference>
<keyword evidence="6" id="KW-1185">Reference proteome</keyword>
<dbReference type="Pfam" id="PF00005">
    <property type="entry name" value="ABC_tran"/>
    <property type="match status" value="1"/>
</dbReference>
<accession>A0A418ZY26</accession>
<dbReference type="EMBL" id="QZEW01000113">
    <property type="protein sequence ID" value="RJL05389.1"/>
    <property type="molecule type" value="Genomic_DNA"/>
</dbReference>
<dbReference type="PANTHER" id="PTHR45772">
    <property type="entry name" value="CONSERVED COMPONENT OF ABC TRANSPORTER FOR NATURAL AMINO ACIDS-RELATED"/>
    <property type="match status" value="1"/>
</dbReference>
<dbReference type="InterPro" id="IPR051120">
    <property type="entry name" value="ABC_AA/LPS_Transport"/>
</dbReference>
<dbReference type="InterPro" id="IPR003593">
    <property type="entry name" value="AAA+_ATPase"/>
</dbReference>
<keyword evidence="2" id="KW-0547">Nucleotide-binding</keyword>
<keyword evidence="1" id="KW-0813">Transport</keyword>
<proteinExistence type="predicted"/>
<dbReference type="GO" id="GO:0016887">
    <property type="term" value="F:ATP hydrolysis activity"/>
    <property type="evidence" value="ECO:0007669"/>
    <property type="project" value="InterPro"/>
</dbReference>
<dbReference type="Proteomes" id="UP000283587">
    <property type="component" value="Unassembled WGS sequence"/>
</dbReference>
<dbReference type="RefSeq" id="WP_119900488.1">
    <property type="nucleotide sequence ID" value="NZ_QNRC01000016.1"/>
</dbReference>
<dbReference type="AlphaFoldDB" id="A0A418ZY26"/>
<dbReference type="PANTHER" id="PTHR45772:SF2">
    <property type="entry name" value="ABC TRANSPORTER ATP-BINDING PROTEIN"/>
    <property type="match status" value="1"/>
</dbReference>
<sequence length="252" mass="26586">MNILEVRGLRKAYGALKVTDDLDLTVREGTLHAIIGPNGAGKSTLIAQLSGQAGSDAGSVRFAGAEMMGQPMHRRVRAGMSRSFQITSILPGFTALENVAVAVQARAGHSFSFFAPVAGEAALNEAAMEALARVGIQDRAHVRAASLSHGEKRQLELAIALATRPRLLLLDEPLAGTSGQEAERLIGVMRALKGSLTLVLIEHDMDAVFALADRISVLVYGRIIATGSPAEIRGDPQVRAAYLGEETAGEEP</sequence>
<keyword evidence="3 5" id="KW-0067">ATP-binding</keyword>
<evidence type="ECO:0000313" key="6">
    <source>
        <dbReference type="Proteomes" id="UP000283587"/>
    </source>
</evidence>
<name>A0A418ZY26_9RHOB</name>
<dbReference type="Pfam" id="PF12399">
    <property type="entry name" value="BCA_ABC_TP_C"/>
    <property type="match status" value="1"/>
</dbReference>
<reference evidence="6" key="1">
    <citation type="submission" date="2018-09" db="EMBL/GenBank/DDBJ databases">
        <title>Paracoccus onubensis nov. sp. a moderate halophilic bacterium isolated from Gruta de las Maravillas (Aracena, Spain).</title>
        <authorList>
            <person name="Jurado V."/>
            <person name="Gutierrez-Patricio S."/>
            <person name="Gonzalez-Pimentel J.L."/>
            <person name="Miller A.Z."/>
            <person name="Laiz L."/>
            <person name="Saiz-Jimenez C."/>
        </authorList>
    </citation>
    <scope>NUCLEOTIDE SEQUENCE [LARGE SCALE GENOMIC DNA]</scope>
    <source>
        <strain evidence="6">DSM 26381</strain>
    </source>
</reference>
<evidence type="ECO:0000256" key="1">
    <source>
        <dbReference type="ARBA" id="ARBA00022448"/>
    </source>
</evidence>
<comment type="caution">
    <text evidence="5">The sequence shown here is derived from an EMBL/GenBank/DDBJ whole genome shotgun (WGS) entry which is preliminary data.</text>
</comment>
<evidence type="ECO:0000313" key="5">
    <source>
        <dbReference type="EMBL" id="RJL05389.1"/>
    </source>
</evidence>